<gene>
    <name evidence="2" type="ORF">MYCGRDRAFT_94392</name>
</gene>
<dbReference type="HOGENOM" id="CLU_912795_0_0_1"/>
<reference evidence="2 3" key="1">
    <citation type="journal article" date="2011" name="PLoS Genet.">
        <title>Finished genome of the fungal wheat pathogen Mycosphaerella graminicola reveals dispensome structure, chromosome plasticity, and stealth pathogenesis.</title>
        <authorList>
            <person name="Goodwin S.B."/>
            <person name="Ben M'barek S."/>
            <person name="Dhillon B."/>
            <person name="Wittenberg A.H.J."/>
            <person name="Crane C.F."/>
            <person name="Hane J.K."/>
            <person name="Foster A.J."/>
            <person name="Van der Lee T.A.J."/>
            <person name="Grimwood J."/>
            <person name="Aerts A."/>
            <person name="Antoniw J."/>
            <person name="Bailey A."/>
            <person name="Bluhm B."/>
            <person name="Bowler J."/>
            <person name="Bristow J."/>
            <person name="van der Burgt A."/>
            <person name="Canto-Canche B."/>
            <person name="Churchill A.C.L."/>
            <person name="Conde-Ferraez L."/>
            <person name="Cools H.J."/>
            <person name="Coutinho P.M."/>
            <person name="Csukai M."/>
            <person name="Dehal P."/>
            <person name="De Wit P."/>
            <person name="Donzelli B."/>
            <person name="van de Geest H.C."/>
            <person name="van Ham R.C.H.J."/>
            <person name="Hammond-Kosack K.E."/>
            <person name="Henrissat B."/>
            <person name="Kilian A."/>
            <person name="Kobayashi A.K."/>
            <person name="Koopmann E."/>
            <person name="Kourmpetis Y."/>
            <person name="Kuzniar A."/>
            <person name="Lindquist E."/>
            <person name="Lombard V."/>
            <person name="Maliepaard C."/>
            <person name="Martins N."/>
            <person name="Mehrabi R."/>
            <person name="Nap J.P.H."/>
            <person name="Ponomarenko A."/>
            <person name="Rudd J.J."/>
            <person name="Salamov A."/>
            <person name="Schmutz J."/>
            <person name="Schouten H.J."/>
            <person name="Shapiro H."/>
            <person name="Stergiopoulos I."/>
            <person name="Torriani S.F.F."/>
            <person name="Tu H."/>
            <person name="de Vries R.P."/>
            <person name="Waalwijk C."/>
            <person name="Ware S.B."/>
            <person name="Wiebenga A."/>
            <person name="Zwiers L.-H."/>
            <person name="Oliver R.P."/>
            <person name="Grigoriev I.V."/>
            <person name="Kema G.H.J."/>
        </authorList>
    </citation>
    <scope>NUCLEOTIDE SEQUENCE [LARGE SCALE GENOMIC DNA]</scope>
    <source>
        <strain evidence="3">CBS 115943 / IPO323</strain>
    </source>
</reference>
<dbReference type="GeneID" id="13397944"/>
<dbReference type="InParanoid" id="F9XFD7"/>
<feature type="compositionally biased region" description="Basic and acidic residues" evidence="1">
    <location>
        <begin position="40"/>
        <end position="53"/>
    </location>
</feature>
<evidence type="ECO:0000313" key="3">
    <source>
        <dbReference type="Proteomes" id="UP000008062"/>
    </source>
</evidence>
<keyword evidence="3" id="KW-1185">Reference proteome</keyword>
<dbReference type="EMBL" id="CM001202">
    <property type="protein sequence ID" value="EGP86180.1"/>
    <property type="molecule type" value="Genomic_DNA"/>
</dbReference>
<name>F9XFD7_ZYMTI</name>
<organism evidence="2 3">
    <name type="scientific">Zymoseptoria tritici (strain CBS 115943 / IPO323)</name>
    <name type="common">Speckled leaf blotch fungus</name>
    <name type="synonym">Septoria tritici</name>
    <dbReference type="NCBI Taxonomy" id="336722"/>
    <lineage>
        <taxon>Eukaryota</taxon>
        <taxon>Fungi</taxon>
        <taxon>Dikarya</taxon>
        <taxon>Ascomycota</taxon>
        <taxon>Pezizomycotina</taxon>
        <taxon>Dothideomycetes</taxon>
        <taxon>Dothideomycetidae</taxon>
        <taxon>Mycosphaerellales</taxon>
        <taxon>Mycosphaerellaceae</taxon>
        <taxon>Zymoseptoria</taxon>
    </lineage>
</organism>
<evidence type="ECO:0000256" key="1">
    <source>
        <dbReference type="SAM" id="MobiDB-lite"/>
    </source>
</evidence>
<feature type="compositionally biased region" description="Basic and acidic residues" evidence="1">
    <location>
        <begin position="18"/>
        <end position="32"/>
    </location>
</feature>
<proteinExistence type="predicted"/>
<dbReference type="OrthoDB" id="3200925at2759"/>
<evidence type="ECO:0000313" key="2">
    <source>
        <dbReference type="EMBL" id="EGP86180.1"/>
    </source>
</evidence>
<accession>F9XFD7</accession>
<sequence>MASLGPIDDKSPSVSKNNELEDHEYPLEDGSKCKIGRPRGSADAEKKAKEKAEAERIEAEKNGLLMSHGPELHYDLGSETWRPGEHGTPSDDCQRQTGITWHQIYKSEWVDNFYTFEFKTGQTYDYYFKDATGRFPECNVWIAGTHTIDWTSTDGICSSFGRTGTPSPSPSPVPLHHDCEESTTPCASYPGNKLEASPGFDSSGLVHRHQVTLQVDGMETSYVSPAAKAEVVVQNRTSKLADVNSLWLPNGISITFGFSGSRIRKCDGSAGRDVPDPRFTFTVLRGSGCLSEGLVDDVREKFKPP</sequence>
<protein>
    <submittedName>
        <fullName evidence="2">Uncharacterized protein</fullName>
    </submittedName>
</protein>
<feature type="region of interest" description="Disordered" evidence="1">
    <location>
        <begin position="1"/>
        <end position="53"/>
    </location>
</feature>
<dbReference type="KEGG" id="ztr:MYCGRDRAFT_94392"/>
<dbReference type="RefSeq" id="XP_003851204.1">
    <property type="nucleotide sequence ID" value="XM_003851156.1"/>
</dbReference>
<dbReference type="AlphaFoldDB" id="F9XFD7"/>
<dbReference type="Proteomes" id="UP000008062">
    <property type="component" value="Chromosome 7"/>
</dbReference>